<organism evidence="3 4">
    <name type="scientific">Sphingomonas morindae</name>
    <dbReference type="NCBI Taxonomy" id="1541170"/>
    <lineage>
        <taxon>Bacteria</taxon>
        <taxon>Pseudomonadati</taxon>
        <taxon>Pseudomonadota</taxon>
        <taxon>Alphaproteobacteria</taxon>
        <taxon>Sphingomonadales</taxon>
        <taxon>Sphingomonadaceae</taxon>
        <taxon>Sphingomonas</taxon>
    </lineage>
</organism>
<feature type="transmembrane region" description="Helical" evidence="2">
    <location>
        <begin position="6"/>
        <end position="24"/>
    </location>
</feature>
<evidence type="ECO:0000313" key="4">
    <source>
        <dbReference type="Proteomes" id="UP001056937"/>
    </source>
</evidence>
<evidence type="ECO:0000313" key="3">
    <source>
        <dbReference type="EMBL" id="USI73089.1"/>
    </source>
</evidence>
<dbReference type="EMBL" id="CP084930">
    <property type="protein sequence ID" value="USI73089.1"/>
    <property type="molecule type" value="Genomic_DNA"/>
</dbReference>
<dbReference type="RefSeq" id="WP_252166901.1">
    <property type="nucleotide sequence ID" value="NZ_CP084930.1"/>
</dbReference>
<keyword evidence="4" id="KW-1185">Reference proteome</keyword>
<gene>
    <name evidence="3" type="ORF">LHA26_01000</name>
</gene>
<proteinExistence type="predicted"/>
<keyword evidence="2" id="KW-1133">Transmembrane helix</keyword>
<reference evidence="3" key="1">
    <citation type="journal article" date="2022" name="Toxins">
        <title>Genomic Analysis of Sphingopyxis sp. USTB-05 for Biodegrading Cyanobacterial Hepatotoxins.</title>
        <authorList>
            <person name="Liu C."/>
            <person name="Xu Q."/>
            <person name="Zhao Z."/>
            <person name="Zhang H."/>
            <person name="Liu X."/>
            <person name="Yin C."/>
            <person name="Liu Y."/>
            <person name="Yan H."/>
        </authorList>
    </citation>
    <scope>NUCLEOTIDE SEQUENCE</scope>
    <source>
        <strain evidence="3">NBD5</strain>
    </source>
</reference>
<protein>
    <submittedName>
        <fullName evidence="3">Uncharacterized protein</fullName>
    </submittedName>
</protein>
<keyword evidence="1" id="KW-0175">Coiled coil</keyword>
<accession>A0ABY4X857</accession>
<sequence>MTPSDFHTLLAAMVGTAAIAAYVFTQWMRLRYEHAQDGRGGGRSAGGETGERVRLLTQENAQLRAEVAAIRDRLATVERIVTDGAFRLDHEIEQLRRAAN</sequence>
<dbReference type="Proteomes" id="UP001056937">
    <property type="component" value="Chromosome 1"/>
</dbReference>
<evidence type="ECO:0000256" key="1">
    <source>
        <dbReference type="SAM" id="Coils"/>
    </source>
</evidence>
<feature type="coiled-coil region" evidence="1">
    <location>
        <begin position="53"/>
        <end position="80"/>
    </location>
</feature>
<keyword evidence="2" id="KW-0472">Membrane</keyword>
<keyword evidence="2" id="KW-0812">Transmembrane</keyword>
<name>A0ABY4X857_9SPHN</name>
<evidence type="ECO:0000256" key="2">
    <source>
        <dbReference type="SAM" id="Phobius"/>
    </source>
</evidence>